<comment type="caution">
    <text evidence="2">The sequence shown here is derived from an EMBL/GenBank/DDBJ whole genome shotgun (WGS) entry which is preliminary data.</text>
</comment>
<gene>
    <name evidence="2" type="ORF">Cch02nite_39370</name>
</gene>
<sequence>MGSKLLYKEHQERPATPDARARAMPFRPARTRPRNRAQTMLPRPSPHKAATIASAVKPFARFPAMDAAPLRAAPPMIFSRNPSIHAHSMHIRDGNADGNPRAHRCPSTHFAMAPMRSVFTP</sequence>
<dbReference type="Proteomes" id="UP000619293">
    <property type="component" value="Unassembled WGS sequence"/>
</dbReference>
<keyword evidence="3" id="KW-1185">Reference proteome</keyword>
<reference evidence="2 3" key="1">
    <citation type="submission" date="2021-01" db="EMBL/GenBank/DDBJ databases">
        <title>Whole genome shotgun sequence of Catellatospora chokoriensis NBRC 107358.</title>
        <authorList>
            <person name="Komaki H."/>
            <person name="Tamura T."/>
        </authorList>
    </citation>
    <scope>NUCLEOTIDE SEQUENCE [LARGE SCALE GENOMIC DNA]</scope>
    <source>
        <strain evidence="2 3">NBRC 107358</strain>
    </source>
</reference>
<accession>A0A8J3NSG4</accession>
<protein>
    <submittedName>
        <fullName evidence="2">Uncharacterized protein</fullName>
    </submittedName>
</protein>
<evidence type="ECO:0000313" key="2">
    <source>
        <dbReference type="EMBL" id="GIF90493.1"/>
    </source>
</evidence>
<name>A0A8J3NSG4_9ACTN</name>
<feature type="region of interest" description="Disordered" evidence="1">
    <location>
        <begin position="1"/>
        <end position="48"/>
    </location>
</feature>
<evidence type="ECO:0000313" key="3">
    <source>
        <dbReference type="Proteomes" id="UP000619293"/>
    </source>
</evidence>
<feature type="compositionally biased region" description="Basic and acidic residues" evidence="1">
    <location>
        <begin position="1"/>
        <end position="21"/>
    </location>
</feature>
<proteinExistence type="predicted"/>
<organism evidence="2 3">
    <name type="scientific">Catellatospora chokoriensis</name>
    <dbReference type="NCBI Taxonomy" id="310353"/>
    <lineage>
        <taxon>Bacteria</taxon>
        <taxon>Bacillati</taxon>
        <taxon>Actinomycetota</taxon>
        <taxon>Actinomycetes</taxon>
        <taxon>Micromonosporales</taxon>
        <taxon>Micromonosporaceae</taxon>
        <taxon>Catellatospora</taxon>
    </lineage>
</organism>
<dbReference type="AlphaFoldDB" id="A0A8J3NSG4"/>
<dbReference type="EMBL" id="BONG01000023">
    <property type="protein sequence ID" value="GIF90493.1"/>
    <property type="molecule type" value="Genomic_DNA"/>
</dbReference>
<evidence type="ECO:0000256" key="1">
    <source>
        <dbReference type="SAM" id="MobiDB-lite"/>
    </source>
</evidence>